<protein>
    <submittedName>
        <fullName evidence="1">Uncharacterized protein</fullName>
    </submittedName>
</protein>
<dbReference type="EMBL" id="JAGETV010000019">
    <property type="protein sequence ID" value="MBO1927864.1"/>
    <property type="molecule type" value="Genomic_DNA"/>
</dbReference>
<comment type="caution">
    <text evidence="1">The sequence shown here is derived from an EMBL/GenBank/DDBJ whole genome shotgun (WGS) entry which is preliminary data.</text>
</comment>
<proteinExistence type="predicted"/>
<organism evidence="1 2">
    <name type="scientific">Thiomicrorhabdus marina</name>
    <dbReference type="NCBI Taxonomy" id="2818442"/>
    <lineage>
        <taxon>Bacteria</taxon>
        <taxon>Pseudomonadati</taxon>
        <taxon>Pseudomonadota</taxon>
        <taxon>Gammaproteobacteria</taxon>
        <taxon>Thiotrichales</taxon>
        <taxon>Piscirickettsiaceae</taxon>
        <taxon>Thiomicrorhabdus</taxon>
    </lineage>
</organism>
<evidence type="ECO:0000313" key="1">
    <source>
        <dbReference type="EMBL" id="MBO1927864.1"/>
    </source>
</evidence>
<dbReference type="Proteomes" id="UP000664835">
    <property type="component" value="Unassembled WGS sequence"/>
</dbReference>
<keyword evidence="2" id="KW-1185">Reference proteome</keyword>
<gene>
    <name evidence="1" type="ORF">J3998_09770</name>
</gene>
<reference evidence="1 2" key="1">
    <citation type="submission" date="2021-03" db="EMBL/GenBank/DDBJ databases">
        <title>Thiomicrorhabdus sp.nov.,novel sulfur-oxidizing bacteria isolated from coastal sediment.</title>
        <authorList>
            <person name="Liu X."/>
        </authorList>
    </citation>
    <scope>NUCLEOTIDE SEQUENCE [LARGE SCALE GENOMIC DNA]</scope>
    <source>
        <strain evidence="1 2">6S2-11</strain>
    </source>
</reference>
<evidence type="ECO:0000313" key="2">
    <source>
        <dbReference type="Proteomes" id="UP000664835"/>
    </source>
</evidence>
<accession>A0ABS3Q7E9</accession>
<name>A0ABS3Q7E9_9GAMM</name>
<sequence length="287" mass="30517">MGMPLSAFAAAMMPFIMGNAPSGDLSAATSATESALSSAGFQVVGKYSPESGTNVIVVTNDQLKSLAGNSENGGFGAMQRVAVVNNGGSMQVSYTNPTYQFNAYRMKGDISSVQASMEKALGNTKQFGAKKGLEADDLREYHYMFAMPYFDDEDELAEYGSYDEAVKAVEAGLAANRGGAKKVYRIDIPGKKMTVFGVGLAHKDGSDKNILTKLKSENPHAAHFPYEILVSGDEVLALNGKFRIAINWPSLSMAGEGSFMSIMSAPDHITEALTAVAKNQDVAANEF</sequence>